<dbReference type="Gene3D" id="3.40.47.10">
    <property type="match status" value="1"/>
</dbReference>
<evidence type="ECO:0000313" key="5">
    <source>
        <dbReference type="Proteomes" id="UP000176863"/>
    </source>
</evidence>
<dbReference type="EMBL" id="MFKT01000021">
    <property type="protein sequence ID" value="OGG52941.1"/>
    <property type="molecule type" value="Genomic_DNA"/>
</dbReference>
<keyword evidence="2" id="KW-0012">Acyltransferase</keyword>
<dbReference type="PANTHER" id="PTHR34069:SF3">
    <property type="entry name" value="ACYL-COA:ACYL-COA ALKYLTRANSFERASE"/>
    <property type="match status" value="1"/>
</dbReference>
<feature type="domain" description="Beta-ketoacyl-[acyl-carrier-protein] synthase III C-terminal" evidence="3">
    <location>
        <begin position="226"/>
        <end position="311"/>
    </location>
</feature>
<dbReference type="InterPro" id="IPR004656">
    <property type="entry name" value="HMG_CoA_Synthase"/>
</dbReference>
<dbReference type="InterPro" id="IPR016039">
    <property type="entry name" value="Thiolase-like"/>
</dbReference>
<name>A0A1F6CV75_9BACT</name>
<dbReference type="Pfam" id="PF08541">
    <property type="entry name" value="ACP_syn_III_C"/>
    <property type="match status" value="1"/>
</dbReference>
<keyword evidence="1" id="KW-0808">Transferase</keyword>
<dbReference type="GO" id="GO:0044550">
    <property type="term" value="P:secondary metabolite biosynthetic process"/>
    <property type="evidence" value="ECO:0007669"/>
    <property type="project" value="TreeGrafter"/>
</dbReference>
<evidence type="ECO:0000256" key="2">
    <source>
        <dbReference type="ARBA" id="ARBA00023315"/>
    </source>
</evidence>
<dbReference type="NCBIfam" id="NF003274">
    <property type="entry name" value="PRK04262.1"/>
    <property type="match status" value="1"/>
</dbReference>
<dbReference type="AlphaFoldDB" id="A0A1F6CV75"/>
<dbReference type="InterPro" id="IPR013747">
    <property type="entry name" value="ACP_syn_III_C"/>
</dbReference>
<gene>
    <name evidence="4" type="ORF">A2851_04610</name>
</gene>
<dbReference type="Proteomes" id="UP000176863">
    <property type="component" value="Unassembled WGS sequence"/>
</dbReference>
<comment type="caution">
    <text evidence="4">The sequence shown here is derived from an EMBL/GenBank/DDBJ whole genome shotgun (WGS) entry which is preliminary data.</text>
</comment>
<reference evidence="4 5" key="1">
    <citation type="journal article" date="2016" name="Nat. Commun.">
        <title>Thousands of microbial genomes shed light on interconnected biogeochemical processes in an aquifer system.</title>
        <authorList>
            <person name="Anantharaman K."/>
            <person name="Brown C.T."/>
            <person name="Hug L.A."/>
            <person name="Sharon I."/>
            <person name="Castelle C.J."/>
            <person name="Probst A.J."/>
            <person name="Thomas B.C."/>
            <person name="Singh A."/>
            <person name="Wilkins M.J."/>
            <person name="Karaoz U."/>
            <person name="Brodie E.L."/>
            <person name="Williams K.H."/>
            <person name="Hubbard S.S."/>
            <person name="Banfield J.F."/>
        </authorList>
    </citation>
    <scope>NUCLEOTIDE SEQUENCE [LARGE SCALE GENOMIC DNA]</scope>
</reference>
<sequence>MAHSAIVGFGVYLPKYRIKISDIARHWQQDPVGLLASLGVEEKSVPGLDEDSFTFAFEAAQLALETSGIPSSQISAIFVGSESHPYAVKPTSGMLVSALKLDPFSHAADLEFACKAGTAGLQIVDSFIRSGQVKFGLALGTDTAQGKPGDALEYTAAAGAAAFLLGPADHKDALCRVERSLSYTTDTPDFWRAADEGYPSHAGRFTGEPGYFAHVRETLRAVVERWKIELSELDHVVFHMPNAKFPMRIAKEFGITKQQMSVGFIVPTIGNTYSACSLIGLVSVLEKARKDQRILVVSYGSGAGCDAILMTMQKNGKALPVDAREHSYLKYDEYLEHSGALAA</sequence>
<accession>A0A1F6CV75</accession>
<dbReference type="GO" id="GO:0004421">
    <property type="term" value="F:hydroxymethylglutaryl-CoA synthase activity"/>
    <property type="evidence" value="ECO:0007669"/>
    <property type="project" value="InterPro"/>
</dbReference>
<dbReference type="STRING" id="1798480.A2851_04610"/>
<dbReference type="SUPFAM" id="SSF53901">
    <property type="entry name" value="Thiolase-like"/>
    <property type="match status" value="1"/>
</dbReference>
<protein>
    <recommendedName>
        <fullName evidence="3">Beta-ketoacyl-[acyl-carrier-protein] synthase III C-terminal domain-containing protein</fullName>
    </recommendedName>
</protein>
<dbReference type="NCBIfam" id="TIGR00748">
    <property type="entry name" value="HMG_CoA_syn_Arc"/>
    <property type="match status" value="1"/>
</dbReference>
<organism evidence="4 5">
    <name type="scientific">Candidatus Kaiserbacteria bacterium RIFCSPHIGHO2_01_FULL_53_29</name>
    <dbReference type="NCBI Taxonomy" id="1798480"/>
    <lineage>
        <taxon>Bacteria</taxon>
        <taxon>Candidatus Kaiseribacteriota</taxon>
    </lineage>
</organism>
<evidence type="ECO:0000256" key="1">
    <source>
        <dbReference type="ARBA" id="ARBA00022679"/>
    </source>
</evidence>
<evidence type="ECO:0000259" key="3">
    <source>
        <dbReference type="Pfam" id="PF08541"/>
    </source>
</evidence>
<proteinExistence type="predicted"/>
<dbReference type="PANTHER" id="PTHR34069">
    <property type="entry name" value="3-OXOACYL-[ACYL-CARRIER-PROTEIN] SYNTHASE 3"/>
    <property type="match status" value="1"/>
</dbReference>
<evidence type="ECO:0000313" key="4">
    <source>
        <dbReference type="EMBL" id="OGG52941.1"/>
    </source>
</evidence>
<dbReference type="CDD" id="cd00827">
    <property type="entry name" value="init_cond_enzymes"/>
    <property type="match status" value="1"/>
</dbReference>